<organism evidence="4 5">
    <name type="scientific">Nocardioides thalensis</name>
    <dbReference type="NCBI Taxonomy" id="1914755"/>
    <lineage>
        <taxon>Bacteria</taxon>
        <taxon>Bacillati</taxon>
        <taxon>Actinomycetota</taxon>
        <taxon>Actinomycetes</taxon>
        <taxon>Propionibacteriales</taxon>
        <taxon>Nocardioidaceae</taxon>
        <taxon>Nocardioides</taxon>
    </lineage>
</organism>
<feature type="transmembrane region" description="Helical" evidence="2">
    <location>
        <begin position="34"/>
        <end position="54"/>
    </location>
</feature>
<name>A0A853C404_9ACTN</name>
<keyword evidence="2" id="KW-1133">Transmembrane helix</keyword>
<dbReference type="EMBL" id="JACCFP010000001">
    <property type="protein sequence ID" value="NYJ01422.1"/>
    <property type="molecule type" value="Genomic_DNA"/>
</dbReference>
<accession>A0A853C404</accession>
<evidence type="ECO:0000313" key="5">
    <source>
        <dbReference type="Proteomes" id="UP000530424"/>
    </source>
</evidence>
<keyword evidence="2" id="KW-0812">Transmembrane</keyword>
<keyword evidence="2" id="KW-0472">Membrane</keyword>
<comment type="similarity">
    <text evidence="1">Belongs to the bacterial sugar transferase family.</text>
</comment>
<comment type="caution">
    <text evidence="4">The sequence shown here is derived from an EMBL/GenBank/DDBJ whole genome shotgun (WGS) entry which is preliminary data.</text>
</comment>
<evidence type="ECO:0000313" key="4">
    <source>
        <dbReference type="EMBL" id="NYJ01422.1"/>
    </source>
</evidence>
<dbReference type="PANTHER" id="PTHR30576">
    <property type="entry name" value="COLANIC BIOSYNTHESIS UDP-GLUCOSE LIPID CARRIER TRANSFERASE"/>
    <property type="match status" value="1"/>
</dbReference>
<gene>
    <name evidence="4" type="ORF">HNR19_002120</name>
</gene>
<protein>
    <submittedName>
        <fullName evidence="4">Lipopolysaccharide/colanic/teichoic acid biosynthesis glycosyltransferase</fullName>
    </submittedName>
</protein>
<dbReference type="RefSeq" id="WP_218910211.1">
    <property type="nucleotide sequence ID" value="NZ_JACCFP010000001.1"/>
</dbReference>
<reference evidence="4 5" key="1">
    <citation type="submission" date="2020-07" db="EMBL/GenBank/DDBJ databases">
        <title>Sequencing the genomes of 1000 actinobacteria strains.</title>
        <authorList>
            <person name="Klenk H.-P."/>
        </authorList>
    </citation>
    <scope>NUCLEOTIDE SEQUENCE [LARGE SCALE GENOMIC DNA]</scope>
    <source>
        <strain evidence="4 5">DSM 103833</strain>
    </source>
</reference>
<evidence type="ECO:0000256" key="2">
    <source>
        <dbReference type="SAM" id="Phobius"/>
    </source>
</evidence>
<dbReference type="InterPro" id="IPR003362">
    <property type="entry name" value="Bact_transf"/>
</dbReference>
<evidence type="ECO:0000256" key="1">
    <source>
        <dbReference type="ARBA" id="ARBA00006464"/>
    </source>
</evidence>
<keyword evidence="5" id="KW-1185">Reference proteome</keyword>
<dbReference type="GO" id="GO:0016780">
    <property type="term" value="F:phosphotransferase activity, for other substituted phosphate groups"/>
    <property type="evidence" value="ECO:0007669"/>
    <property type="project" value="TreeGrafter"/>
</dbReference>
<keyword evidence="4" id="KW-0808">Transferase</keyword>
<proteinExistence type="inferred from homology"/>
<sequence>MSIARVPVEAAPADVTAHHHGRGRRAVELVSVTLALPLLVPLLVLVALAVATTSRGPVLYRQRRVGLGGHEFEILKFRTMRADAERHASALFAARNDAAGPLHKLHDDPRVTRVGRVLRRLSLDELPQLWNVVTGTMALVGPRPALPHEVAVFTPRDHGRHRVRPGMTGLAQVSGRSDLSWEEAVALDLHYVAHRSLRLDLGILLRTLPAVLRGRGAY</sequence>
<dbReference type="PANTHER" id="PTHR30576:SF10">
    <property type="entry name" value="SLL5057 PROTEIN"/>
    <property type="match status" value="1"/>
</dbReference>
<dbReference type="AlphaFoldDB" id="A0A853C404"/>
<dbReference type="Pfam" id="PF02397">
    <property type="entry name" value="Bac_transf"/>
    <property type="match status" value="1"/>
</dbReference>
<evidence type="ECO:0000259" key="3">
    <source>
        <dbReference type="Pfam" id="PF02397"/>
    </source>
</evidence>
<dbReference type="Proteomes" id="UP000530424">
    <property type="component" value="Unassembled WGS sequence"/>
</dbReference>
<feature type="domain" description="Bacterial sugar transferase" evidence="3">
    <location>
        <begin position="24"/>
        <end position="212"/>
    </location>
</feature>